<evidence type="ECO:0000256" key="2">
    <source>
        <dbReference type="ARBA" id="ARBA00022884"/>
    </source>
</evidence>
<dbReference type="STRING" id="1842532.A7E78_01700"/>
<evidence type="ECO:0000259" key="6">
    <source>
        <dbReference type="SMART" id="SM00363"/>
    </source>
</evidence>
<evidence type="ECO:0000256" key="5">
    <source>
        <dbReference type="RuleBase" id="RU003887"/>
    </source>
</evidence>
<keyword evidence="8" id="KW-1185">Reference proteome</keyword>
<name>A0A1L3GL65_9BACT</name>
<gene>
    <name evidence="7" type="ORF">A7E78_01700</name>
</gene>
<protein>
    <recommendedName>
        <fullName evidence="5">Pseudouridine synthase</fullName>
        <ecNumber evidence="5">5.4.99.-</ecNumber>
    </recommendedName>
</protein>
<evidence type="ECO:0000256" key="1">
    <source>
        <dbReference type="ARBA" id="ARBA00008348"/>
    </source>
</evidence>
<dbReference type="InterPro" id="IPR020094">
    <property type="entry name" value="TruA/RsuA/RluB/E/F_N"/>
</dbReference>
<dbReference type="GO" id="GO:0120159">
    <property type="term" value="F:rRNA pseudouridine synthase activity"/>
    <property type="evidence" value="ECO:0007669"/>
    <property type="project" value="UniProtKB-ARBA"/>
</dbReference>
<dbReference type="InterPro" id="IPR050343">
    <property type="entry name" value="RsuA_PseudoU_synthase"/>
</dbReference>
<evidence type="ECO:0000256" key="4">
    <source>
        <dbReference type="PROSITE-ProRule" id="PRU00182"/>
    </source>
</evidence>
<dbReference type="CDD" id="cd00165">
    <property type="entry name" value="S4"/>
    <property type="match status" value="1"/>
</dbReference>
<accession>A0A1L3GL65</accession>
<dbReference type="InterPro" id="IPR000748">
    <property type="entry name" value="PsdUridine_synth_RsuA/RluB/E/F"/>
</dbReference>
<dbReference type="SMART" id="SM00363">
    <property type="entry name" value="S4"/>
    <property type="match status" value="1"/>
</dbReference>
<evidence type="ECO:0000313" key="7">
    <source>
        <dbReference type="EMBL" id="APG26687.1"/>
    </source>
</evidence>
<dbReference type="NCBIfam" id="TIGR00093">
    <property type="entry name" value="pseudouridine synthase"/>
    <property type="match status" value="1"/>
</dbReference>
<dbReference type="PANTHER" id="PTHR47683:SF3">
    <property type="entry name" value="RIBOSOMAL LARGE SUBUNIT PSEUDOURIDINE SYNTHASE B"/>
    <property type="match status" value="1"/>
</dbReference>
<dbReference type="Pfam" id="PF00849">
    <property type="entry name" value="PseudoU_synth_2"/>
    <property type="match status" value="1"/>
</dbReference>
<dbReference type="FunFam" id="3.10.290.10:FF:000003">
    <property type="entry name" value="Pseudouridine synthase"/>
    <property type="match status" value="1"/>
</dbReference>
<feature type="domain" description="RNA-binding S4" evidence="6">
    <location>
        <begin position="3"/>
        <end position="61"/>
    </location>
</feature>
<comment type="similarity">
    <text evidence="1 5">Belongs to the pseudouridine synthase RsuA family.</text>
</comment>
<evidence type="ECO:0000256" key="3">
    <source>
        <dbReference type="ARBA" id="ARBA00023235"/>
    </source>
</evidence>
<dbReference type="InterPro" id="IPR018496">
    <property type="entry name" value="PsdUridine_synth_RsuA/RluB_CS"/>
</dbReference>
<dbReference type="EMBL" id="CP015519">
    <property type="protein sequence ID" value="APG26687.1"/>
    <property type="molecule type" value="Genomic_DNA"/>
</dbReference>
<dbReference type="InterPro" id="IPR020103">
    <property type="entry name" value="PsdUridine_synth_cat_dom_sf"/>
</dbReference>
<dbReference type="InterPro" id="IPR042092">
    <property type="entry name" value="PsdUridine_s_RsuA/RluB/E/F_cat"/>
</dbReference>
<keyword evidence="2 4" id="KW-0694">RNA-binding</keyword>
<dbReference type="Proteomes" id="UP000182517">
    <property type="component" value="Chromosome"/>
</dbReference>
<dbReference type="Pfam" id="PF01479">
    <property type="entry name" value="S4"/>
    <property type="match status" value="1"/>
</dbReference>
<dbReference type="Gene3D" id="3.10.290.10">
    <property type="entry name" value="RNA-binding S4 domain"/>
    <property type="match status" value="1"/>
</dbReference>
<dbReference type="AlphaFoldDB" id="A0A1L3GL65"/>
<reference evidence="7 8" key="1">
    <citation type="journal article" date="2017" name="Genome Announc.">
        <title>Complete Genome Sequences of Two Acetylene-Fermenting Pelobacter acetylenicus Strains.</title>
        <authorList>
            <person name="Sutton J.M."/>
            <person name="Baesman S.M."/>
            <person name="Fierst J.L."/>
            <person name="Poret-Peterson A.T."/>
            <person name="Oremland R.S."/>
            <person name="Dunlap D.S."/>
            <person name="Akob D.M."/>
        </authorList>
    </citation>
    <scope>NUCLEOTIDE SEQUENCE [LARGE SCALE GENOMIC DNA]</scope>
    <source>
        <strain evidence="7 8">SFB93</strain>
    </source>
</reference>
<dbReference type="PROSITE" id="PS50889">
    <property type="entry name" value="S4"/>
    <property type="match status" value="1"/>
</dbReference>
<dbReference type="InterPro" id="IPR036986">
    <property type="entry name" value="S4_RNA-bd_sf"/>
</dbReference>
<dbReference type="FunFam" id="3.30.70.1560:FF:000001">
    <property type="entry name" value="Pseudouridine synthase"/>
    <property type="match status" value="1"/>
</dbReference>
<dbReference type="SUPFAM" id="SSF55120">
    <property type="entry name" value="Pseudouridine synthase"/>
    <property type="match status" value="1"/>
</dbReference>
<dbReference type="GO" id="GO:0003723">
    <property type="term" value="F:RNA binding"/>
    <property type="evidence" value="ECO:0007669"/>
    <property type="project" value="UniProtKB-KW"/>
</dbReference>
<dbReference type="SUPFAM" id="SSF55174">
    <property type="entry name" value="Alpha-L RNA-binding motif"/>
    <property type="match status" value="1"/>
</dbReference>
<proteinExistence type="inferred from homology"/>
<dbReference type="EC" id="5.4.99.-" evidence="5"/>
<dbReference type="InterPro" id="IPR006145">
    <property type="entry name" value="PsdUridine_synth_RsuA/RluA"/>
</dbReference>
<organism evidence="7 8">
    <name type="scientific">Syntrophotalea acetylenivorans</name>
    <dbReference type="NCBI Taxonomy" id="1842532"/>
    <lineage>
        <taxon>Bacteria</taxon>
        <taxon>Pseudomonadati</taxon>
        <taxon>Thermodesulfobacteriota</taxon>
        <taxon>Desulfuromonadia</taxon>
        <taxon>Desulfuromonadales</taxon>
        <taxon>Syntrophotaleaceae</taxon>
        <taxon>Syntrophotalea</taxon>
    </lineage>
</organism>
<dbReference type="PROSITE" id="PS01149">
    <property type="entry name" value="PSI_RSU"/>
    <property type="match status" value="1"/>
</dbReference>
<dbReference type="OrthoDB" id="9807213at2"/>
<keyword evidence="3 5" id="KW-0413">Isomerase</keyword>
<dbReference type="KEGG" id="pef:A7E78_01700"/>
<dbReference type="Gene3D" id="3.30.70.580">
    <property type="entry name" value="Pseudouridine synthase I, catalytic domain, N-terminal subdomain"/>
    <property type="match status" value="1"/>
</dbReference>
<dbReference type="PANTHER" id="PTHR47683">
    <property type="entry name" value="PSEUDOURIDINE SYNTHASE FAMILY PROTEIN-RELATED"/>
    <property type="match status" value="1"/>
</dbReference>
<sequence length="236" mass="26281">MKERLQKLIAAAGLASRRQAERWISAGRVTVNGRIAAIGDQADVERDRIEVDGRPLRLEQPKVYLLLNKPNGYVTTARDPQGRKVVADLLKDVKVRVFPVGRLDLNTEGLLLLTNDGDLAARLTHPRHQVAKTYLVRVRGTLTASSRRRLEEGVMLDDGPTAPAKIAKVRSSGSHTWFEMTISEGRNRQVRRMCEAVGHSVSRLKRVGLAFLVLEGLPVGVYRPLTNGEVKRLKKL</sequence>
<dbReference type="RefSeq" id="WP_072282647.1">
    <property type="nucleotide sequence ID" value="NZ_CP015519.1"/>
</dbReference>
<dbReference type="GO" id="GO:0000455">
    <property type="term" value="P:enzyme-directed rRNA pseudouridine synthesis"/>
    <property type="evidence" value="ECO:0007669"/>
    <property type="project" value="UniProtKB-ARBA"/>
</dbReference>
<dbReference type="Gene3D" id="3.30.70.1560">
    <property type="entry name" value="Alpha-L RNA-binding motif"/>
    <property type="match status" value="1"/>
</dbReference>
<dbReference type="InterPro" id="IPR002942">
    <property type="entry name" value="S4_RNA-bd"/>
</dbReference>
<evidence type="ECO:0000313" key="8">
    <source>
        <dbReference type="Proteomes" id="UP000182517"/>
    </source>
</evidence>
<dbReference type="GO" id="GO:0005829">
    <property type="term" value="C:cytosol"/>
    <property type="evidence" value="ECO:0007669"/>
    <property type="project" value="UniProtKB-ARBA"/>
</dbReference>
<dbReference type="CDD" id="cd02870">
    <property type="entry name" value="PseudoU_synth_RsuA_like"/>
    <property type="match status" value="1"/>
</dbReference>